<dbReference type="RefSeq" id="XP_044548728.1">
    <property type="nucleotide sequence ID" value="XM_044694720.1"/>
</dbReference>
<protein>
    <submittedName>
        <fullName evidence="2">Uncharacterized protein</fullName>
    </submittedName>
</protein>
<sequence>MLNSLRKLFSNNHNHNNPTSSRSSDDNNKNESSSSDKSSKKEQVIIIQNNIDPYTDPDSAPLTSLQRNREVLVRKVSMTASNFYYPYNYTCGTYEYRFESRSLVFVVHSNMDFNDIAPPAVEIHQVSLMIESLSTPLHQEEKNIENTENEPISLTLTANNYMTKCSTVSPHLLRRIISEIGLDQFILSERSAWNCLMDYFRVFGYFHYDLIMHRREYIAQQISSHFGMNCTQNLSGMYDVEFTTYDSTRNMNLKSLKVAMSWEQQSLIKSKQTKRVEGPYRVILEYNGQKLEYIEQATEKNSLLTNERYSNSSNSTNIYVNSIYIHTSEILFNDEVIFKCTFPSYYESVAFKNYSPGMRIEIEQRHESHPSIKFAQTILEEVFGYEFNNTLNRSNSGSNKTVSINNNSSINAMTVEEVWTSFMELHGFRGLCSLFSFFKPLENEFLAMNFMKLAKEKDYAVILSDIFIKTSVV</sequence>
<proteinExistence type="predicted"/>
<gene>
    <name evidence="2" type="ORF">C9374_005016</name>
</gene>
<evidence type="ECO:0000313" key="2">
    <source>
        <dbReference type="EMBL" id="KAG2383049.1"/>
    </source>
</evidence>
<organism evidence="2 3">
    <name type="scientific">Naegleria lovaniensis</name>
    <name type="common">Amoeba</name>
    <dbReference type="NCBI Taxonomy" id="51637"/>
    <lineage>
        <taxon>Eukaryota</taxon>
        <taxon>Discoba</taxon>
        <taxon>Heterolobosea</taxon>
        <taxon>Tetramitia</taxon>
        <taxon>Eutetramitia</taxon>
        <taxon>Vahlkampfiidae</taxon>
        <taxon>Naegleria</taxon>
    </lineage>
</organism>
<dbReference type="AlphaFoldDB" id="A0AA88GQ08"/>
<accession>A0AA88GQ08</accession>
<evidence type="ECO:0000256" key="1">
    <source>
        <dbReference type="SAM" id="MobiDB-lite"/>
    </source>
</evidence>
<feature type="region of interest" description="Disordered" evidence="1">
    <location>
        <begin position="9"/>
        <end position="42"/>
    </location>
</feature>
<name>A0AA88GQ08_NAELO</name>
<dbReference type="Proteomes" id="UP000816034">
    <property type="component" value="Unassembled WGS sequence"/>
</dbReference>
<dbReference type="EMBL" id="PYSW02000022">
    <property type="protein sequence ID" value="KAG2383049.1"/>
    <property type="molecule type" value="Genomic_DNA"/>
</dbReference>
<dbReference type="GeneID" id="68097471"/>
<feature type="compositionally biased region" description="Low complexity" evidence="1">
    <location>
        <begin position="10"/>
        <end position="22"/>
    </location>
</feature>
<keyword evidence="3" id="KW-1185">Reference proteome</keyword>
<evidence type="ECO:0000313" key="3">
    <source>
        <dbReference type="Proteomes" id="UP000816034"/>
    </source>
</evidence>
<comment type="caution">
    <text evidence="2">The sequence shown here is derived from an EMBL/GenBank/DDBJ whole genome shotgun (WGS) entry which is preliminary data.</text>
</comment>
<reference evidence="2 3" key="1">
    <citation type="journal article" date="2018" name="BMC Genomics">
        <title>The genome of Naegleria lovaniensis, the basis for a comparative approach to unravel pathogenicity factors of the human pathogenic amoeba N. fowleri.</title>
        <authorList>
            <person name="Liechti N."/>
            <person name="Schurch N."/>
            <person name="Bruggmann R."/>
            <person name="Wittwer M."/>
        </authorList>
    </citation>
    <scope>NUCLEOTIDE SEQUENCE [LARGE SCALE GENOMIC DNA]</scope>
    <source>
        <strain evidence="2 3">ATCC 30569</strain>
    </source>
</reference>